<protein>
    <submittedName>
        <fullName evidence="1">Uncharacterized protein</fullName>
    </submittedName>
</protein>
<proteinExistence type="predicted"/>
<sequence>MPQCHDNHFYFSHLLGPSQASSFSILFKEIFEQPSPLF</sequence>
<dbReference type="EMBL" id="GGEC01054308">
    <property type="protein sequence ID" value="MBX34792.1"/>
    <property type="molecule type" value="Transcribed_RNA"/>
</dbReference>
<dbReference type="AlphaFoldDB" id="A0A2P2MX57"/>
<reference evidence="1" key="1">
    <citation type="submission" date="2018-02" db="EMBL/GenBank/DDBJ databases">
        <title>Rhizophora mucronata_Transcriptome.</title>
        <authorList>
            <person name="Meera S.P."/>
            <person name="Sreeshan A."/>
            <person name="Augustine A."/>
        </authorList>
    </citation>
    <scope>NUCLEOTIDE SEQUENCE</scope>
    <source>
        <tissue evidence="1">Leaf</tissue>
    </source>
</reference>
<organism evidence="1">
    <name type="scientific">Rhizophora mucronata</name>
    <name type="common">Asiatic mangrove</name>
    <dbReference type="NCBI Taxonomy" id="61149"/>
    <lineage>
        <taxon>Eukaryota</taxon>
        <taxon>Viridiplantae</taxon>
        <taxon>Streptophyta</taxon>
        <taxon>Embryophyta</taxon>
        <taxon>Tracheophyta</taxon>
        <taxon>Spermatophyta</taxon>
        <taxon>Magnoliopsida</taxon>
        <taxon>eudicotyledons</taxon>
        <taxon>Gunneridae</taxon>
        <taxon>Pentapetalae</taxon>
        <taxon>rosids</taxon>
        <taxon>fabids</taxon>
        <taxon>Malpighiales</taxon>
        <taxon>Rhizophoraceae</taxon>
        <taxon>Rhizophora</taxon>
    </lineage>
</organism>
<name>A0A2P2MX57_RHIMU</name>
<evidence type="ECO:0000313" key="1">
    <source>
        <dbReference type="EMBL" id="MBX34792.1"/>
    </source>
</evidence>
<accession>A0A2P2MX57</accession>